<name>A0A7W5GH54_9MICO</name>
<feature type="transmembrane region" description="Helical" evidence="8">
    <location>
        <begin position="327"/>
        <end position="350"/>
    </location>
</feature>
<dbReference type="Pfam" id="PF13440">
    <property type="entry name" value="Polysacc_synt_3"/>
    <property type="match status" value="1"/>
</dbReference>
<keyword evidence="5 8" id="KW-1133">Transmembrane helix</keyword>
<dbReference type="GO" id="GO:0005886">
    <property type="term" value="C:plasma membrane"/>
    <property type="evidence" value="ECO:0007669"/>
    <property type="project" value="UniProtKB-SubCell"/>
</dbReference>
<feature type="transmembrane region" description="Helical" evidence="8">
    <location>
        <begin position="172"/>
        <end position="193"/>
    </location>
</feature>
<comment type="subcellular location">
    <subcellularLocation>
        <location evidence="1">Cell membrane</location>
        <topology evidence="1">Multi-pass membrane protein</topology>
    </subcellularLocation>
</comment>
<feature type="transmembrane region" description="Helical" evidence="8">
    <location>
        <begin position="383"/>
        <end position="402"/>
    </location>
</feature>
<feature type="transmembrane region" description="Helical" evidence="8">
    <location>
        <begin position="113"/>
        <end position="133"/>
    </location>
</feature>
<feature type="transmembrane region" description="Helical" evidence="8">
    <location>
        <begin position="414"/>
        <end position="436"/>
    </location>
</feature>
<keyword evidence="4 8" id="KW-0812">Transmembrane</keyword>
<feature type="transmembrane region" description="Helical" evidence="8">
    <location>
        <begin position="82"/>
        <end position="107"/>
    </location>
</feature>
<protein>
    <submittedName>
        <fullName evidence="9">PST family polysaccharide transporter</fullName>
    </submittedName>
</protein>
<dbReference type="AlphaFoldDB" id="A0A7W5GH54"/>
<feature type="transmembrane region" description="Helical" evidence="8">
    <location>
        <begin position="43"/>
        <end position="62"/>
    </location>
</feature>
<comment type="caution">
    <text evidence="9">The sequence shown here is derived from an EMBL/GenBank/DDBJ whole genome shotgun (WGS) entry which is preliminary data.</text>
</comment>
<accession>A0A7W5GH54</accession>
<dbReference type="EMBL" id="JACHXY010000003">
    <property type="protein sequence ID" value="MBB3158952.1"/>
    <property type="molecule type" value="Genomic_DNA"/>
</dbReference>
<gene>
    <name evidence="9" type="ORF">FHS07_002670</name>
</gene>
<evidence type="ECO:0000256" key="4">
    <source>
        <dbReference type="ARBA" id="ARBA00022692"/>
    </source>
</evidence>
<dbReference type="PANTHER" id="PTHR30250:SF10">
    <property type="entry name" value="LIPOPOLYSACCHARIDE BIOSYNTHESIS PROTEIN WZXC"/>
    <property type="match status" value="1"/>
</dbReference>
<organism evidence="9 10">
    <name type="scientific">Microbacterium proteolyticum</name>
    <dbReference type="NCBI Taxonomy" id="1572644"/>
    <lineage>
        <taxon>Bacteria</taxon>
        <taxon>Bacillati</taxon>
        <taxon>Actinomycetota</taxon>
        <taxon>Actinomycetes</taxon>
        <taxon>Micrococcales</taxon>
        <taxon>Microbacteriaceae</taxon>
        <taxon>Microbacterium</taxon>
    </lineage>
</organism>
<evidence type="ECO:0000256" key="8">
    <source>
        <dbReference type="SAM" id="Phobius"/>
    </source>
</evidence>
<feature type="transmembrane region" description="Helical" evidence="8">
    <location>
        <begin position="442"/>
        <end position="465"/>
    </location>
</feature>
<evidence type="ECO:0000256" key="2">
    <source>
        <dbReference type="ARBA" id="ARBA00007430"/>
    </source>
</evidence>
<keyword evidence="3" id="KW-1003">Cell membrane</keyword>
<feature type="transmembrane region" description="Helical" evidence="8">
    <location>
        <begin position="12"/>
        <end position="37"/>
    </location>
</feature>
<dbReference type="Proteomes" id="UP000543579">
    <property type="component" value="Unassembled WGS sequence"/>
</dbReference>
<dbReference type="RefSeq" id="WP_183420368.1">
    <property type="nucleotide sequence ID" value="NZ_JACHXY010000003.1"/>
</dbReference>
<evidence type="ECO:0000256" key="5">
    <source>
        <dbReference type="ARBA" id="ARBA00022989"/>
    </source>
</evidence>
<proteinExistence type="inferred from homology"/>
<evidence type="ECO:0000313" key="9">
    <source>
        <dbReference type="EMBL" id="MBB3158952.1"/>
    </source>
</evidence>
<feature type="transmembrane region" description="Helical" evidence="8">
    <location>
        <begin position="145"/>
        <end position="166"/>
    </location>
</feature>
<evidence type="ECO:0000256" key="6">
    <source>
        <dbReference type="ARBA" id="ARBA00023136"/>
    </source>
</evidence>
<comment type="similarity">
    <text evidence="2">Belongs to the polysaccharide synthase family.</text>
</comment>
<dbReference type="CDD" id="cd13127">
    <property type="entry name" value="MATE_tuaB_like"/>
    <property type="match status" value="1"/>
</dbReference>
<dbReference type="InterPro" id="IPR050833">
    <property type="entry name" value="Poly_Biosynth_Transport"/>
</dbReference>
<evidence type="ECO:0000256" key="3">
    <source>
        <dbReference type="ARBA" id="ARBA00022475"/>
    </source>
</evidence>
<feature type="region of interest" description="Disordered" evidence="7">
    <location>
        <begin position="486"/>
        <end position="554"/>
    </location>
</feature>
<keyword evidence="6 8" id="KW-0472">Membrane</keyword>
<feature type="transmembrane region" description="Helical" evidence="8">
    <location>
        <begin position="289"/>
        <end position="315"/>
    </location>
</feature>
<sequence>MTSDLKHKASRGAAVTAGGLWIKTALQLISTMLLARLLDQSDFGLVAMIMAIVGVADLVRDFGMTGAILQAKKLTEDQWRSLLWFSALLGTVLMIGIAACAPLIAMLYGEPRLTILTLAIAPTLLINGLCMPLQASVQRDLRFGTLALIDIVAMAVGVALSVVAALVGFGVWSLVVFAGAGQVYRLIALWMAAKPRWGRPRVGRDIRPLLTTGGSLFGVQLLNYASRNLDNVVIGQQLGAAALGQYSRAYALFLLPQQQLTAPLGRVALPVLSRLQDDSERYRRYISNAMVVIGYLALPVYAIAAAVAHPLILLLLGPGWDTAADAFALLALAGVAQAVGNVNGWIYITLGRAHRQLVYYLITRPIVIAAFFVGVAWNGVNGLALLYGLVTLALLVPGFLVATQGTFLRSGRDIALPLIRPAIAAGLAFGASWTTAQLLVDWLAILQVIGGGVAGLIVLGILYLVPGYRRDYRMMLDFVKQARKPAPRKPASDKAADATPSDDGTVAQPTAAEIDLEATPVDAPATVLGADEPSVGELESTIEQEQSRRKDKRP</sequence>
<evidence type="ECO:0000313" key="10">
    <source>
        <dbReference type="Proteomes" id="UP000543579"/>
    </source>
</evidence>
<reference evidence="9 10" key="1">
    <citation type="submission" date="2020-08" db="EMBL/GenBank/DDBJ databases">
        <title>Genomic Encyclopedia of Type Strains, Phase III (KMG-III): the genomes of soil and plant-associated and newly described type strains.</title>
        <authorList>
            <person name="Whitman W."/>
        </authorList>
    </citation>
    <scope>NUCLEOTIDE SEQUENCE [LARGE SCALE GENOMIC DNA]</scope>
    <source>
        <strain evidence="9 10">CECT 8356</strain>
    </source>
</reference>
<evidence type="ECO:0000256" key="1">
    <source>
        <dbReference type="ARBA" id="ARBA00004651"/>
    </source>
</evidence>
<dbReference type="PANTHER" id="PTHR30250">
    <property type="entry name" value="PST FAMILY PREDICTED COLANIC ACID TRANSPORTER"/>
    <property type="match status" value="1"/>
</dbReference>
<evidence type="ECO:0000256" key="7">
    <source>
        <dbReference type="SAM" id="MobiDB-lite"/>
    </source>
</evidence>
<feature type="transmembrane region" description="Helical" evidence="8">
    <location>
        <begin position="357"/>
        <end position="377"/>
    </location>
</feature>